<reference evidence="1 2" key="1">
    <citation type="submission" date="2016-09" db="EMBL/GenBank/DDBJ databases">
        <authorList>
            <person name="Capua I."/>
            <person name="De Benedictis P."/>
            <person name="Joannis T."/>
            <person name="Lombin L.H."/>
            <person name="Cattoli G."/>
        </authorList>
    </citation>
    <scope>NUCLEOTIDE SEQUENCE [LARGE SCALE GENOMIC DNA]</scope>
    <source>
        <strain evidence="1 2">LMG 25899</strain>
    </source>
</reference>
<dbReference type="Proteomes" id="UP000095256">
    <property type="component" value="Unassembled WGS sequence"/>
</dbReference>
<dbReference type="AlphaFoldDB" id="A0A1E5L0H5"/>
<dbReference type="Gene3D" id="1.25.40.400">
    <property type="match status" value="1"/>
</dbReference>
<evidence type="ECO:0000313" key="2">
    <source>
        <dbReference type="Proteomes" id="UP000095256"/>
    </source>
</evidence>
<comment type="caution">
    <text evidence="1">The sequence shown here is derived from an EMBL/GenBank/DDBJ whole genome shotgun (WGS) entry which is preliminary data.</text>
</comment>
<organism evidence="1 2">
    <name type="scientific">Enterococcus rivorum</name>
    <dbReference type="NCBI Taxonomy" id="762845"/>
    <lineage>
        <taxon>Bacteria</taxon>
        <taxon>Bacillati</taxon>
        <taxon>Bacillota</taxon>
        <taxon>Bacilli</taxon>
        <taxon>Lactobacillales</taxon>
        <taxon>Enterococcaceae</taxon>
        <taxon>Enterococcus</taxon>
    </lineage>
</organism>
<keyword evidence="2" id="KW-1185">Reference proteome</keyword>
<dbReference type="InterPro" id="IPR011990">
    <property type="entry name" value="TPR-like_helical_dom_sf"/>
</dbReference>
<protein>
    <recommendedName>
        <fullName evidence="3">Transcriptional regulator</fullName>
    </recommendedName>
</protein>
<dbReference type="RefSeq" id="WP_069697489.1">
    <property type="nucleotide sequence ID" value="NZ_JAGGMA010000012.1"/>
</dbReference>
<proteinExistence type="predicted"/>
<gene>
    <name evidence="1" type="ORF">BCR26_09065</name>
</gene>
<evidence type="ECO:0008006" key="3">
    <source>
        <dbReference type="Google" id="ProtNLM"/>
    </source>
</evidence>
<dbReference type="SUPFAM" id="SSF48452">
    <property type="entry name" value="TPR-like"/>
    <property type="match status" value="1"/>
</dbReference>
<evidence type="ECO:0000313" key="1">
    <source>
        <dbReference type="EMBL" id="OEH83616.1"/>
    </source>
</evidence>
<dbReference type="EMBL" id="MIEK01000005">
    <property type="protein sequence ID" value="OEH83616.1"/>
    <property type="molecule type" value="Genomic_DNA"/>
</dbReference>
<accession>A0A1E5L0H5</accession>
<name>A0A1E5L0H5_9ENTE</name>
<sequence length="164" mass="19378">MDMLSLNKDFSLYDLRLIGDLATHILSYDELITLYRNLPTFDPYHYGEDTVIYRTQIHKILNNICDICINENNIELATEILNKHKNFAKVHTDLRYLFYIRINEIMINYLKDNDKKELDKLLEISESFKLAGDINTANAVKYQYNSHKNKETYELKKAVSFDSL</sequence>